<evidence type="ECO:0000256" key="9">
    <source>
        <dbReference type="ARBA" id="ARBA00022679"/>
    </source>
</evidence>
<dbReference type="GO" id="GO:0061710">
    <property type="term" value="F:L-threonylcarbamoyladenylate synthase"/>
    <property type="evidence" value="ECO:0007669"/>
    <property type="project" value="UniProtKB-EC"/>
</dbReference>
<comment type="catalytic activity">
    <reaction evidence="13">
        <text>L-threonine + hydrogencarbonate + ATP = L-threonylcarbamoyladenylate + diphosphate + H2O</text>
        <dbReference type="Rhea" id="RHEA:36407"/>
        <dbReference type="ChEBI" id="CHEBI:15377"/>
        <dbReference type="ChEBI" id="CHEBI:17544"/>
        <dbReference type="ChEBI" id="CHEBI:30616"/>
        <dbReference type="ChEBI" id="CHEBI:33019"/>
        <dbReference type="ChEBI" id="CHEBI:57926"/>
        <dbReference type="ChEBI" id="CHEBI:73682"/>
        <dbReference type="EC" id="2.7.7.87"/>
    </reaction>
</comment>
<reference evidence="17" key="2">
    <citation type="submission" date="2020-05" db="UniProtKB">
        <authorList>
            <consortium name="EnsemblMetazoa"/>
        </authorList>
    </citation>
    <scope>IDENTIFICATION</scope>
    <source>
        <strain evidence="17">MINIMUS1</strain>
    </source>
</reference>
<dbReference type="SUPFAM" id="SSF55821">
    <property type="entry name" value="YrdC/RibB"/>
    <property type="match status" value="1"/>
</dbReference>
<keyword evidence="12" id="KW-0472">Membrane</keyword>
<evidence type="ECO:0000256" key="11">
    <source>
        <dbReference type="ARBA" id="ARBA00023128"/>
    </source>
</evidence>
<dbReference type="AlphaFoldDB" id="A0A182WJC4"/>
<dbReference type="InterPro" id="IPR017945">
    <property type="entry name" value="DHBP_synth_RibB-like_a/b_dom"/>
</dbReference>
<name>A0A182WJC4_9DIPT</name>
<evidence type="ECO:0000256" key="4">
    <source>
        <dbReference type="ARBA" id="ARBA00007663"/>
    </source>
</evidence>
<dbReference type="InterPro" id="IPR006070">
    <property type="entry name" value="Sua5-like_dom"/>
</dbReference>
<accession>A0A182WJC4</accession>
<evidence type="ECO:0000313" key="17">
    <source>
        <dbReference type="EnsemblMetazoa" id="AMIN010478-PA"/>
    </source>
</evidence>
<dbReference type="PANTHER" id="PTHR17490:SF10">
    <property type="entry name" value="THREONYLCARBAMOYL-AMP SYNTHASE"/>
    <property type="match status" value="1"/>
</dbReference>
<dbReference type="VEuPathDB" id="VectorBase:AMIN010478"/>
<evidence type="ECO:0000256" key="14">
    <source>
        <dbReference type="ARBA" id="ARBA00058524"/>
    </source>
</evidence>
<dbReference type="FunFam" id="3.90.870.10:FF:000007">
    <property type="entry name" value="YrdC N6-threonylcarbamoyltransferase domain containing"/>
    <property type="match status" value="1"/>
</dbReference>
<feature type="domain" description="YrdC-like" evidence="16">
    <location>
        <begin position="48"/>
        <end position="238"/>
    </location>
</feature>
<keyword evidence="18" id="KW-1185">Reference proteome</keyword>
<keyword evidence="10" id="KW-0809">Transit peptide</keyword>
<evidence type="ECO:0000256" key="13">
    <source>
        <dbReference type="ARBA" id="ARBA00048366"/>
    </source>
</evidence>
<evidence type="ECO:0000259" key="16">
    <source>
        <dbReference type="PROSITE" id="PS51163"/>
    </source>
</evidence>
<dbReference type="InterPro" id="IPR050156">
    <property type="entry name" value="TC-AMP_synthase_SUA5"/>
</dbReference>
<sequence>MACVVRMRTLINIMIGKNDYSTAAYKPSKLFKRAGGQVLPEPISTSNSGAIQIAVEKLKKGEVIAIPTDTVYGLACNANDPEAIRHLYRIKGRSDLKPVAICVATIKDLRYWGVTDHLSDSLLNDLLPGAVTIVVKRSLHLNNPMLNPEETNIGIRITKNPFIQDVCKLFKLPIALTSANKSASKSTLEVYEFEELWPQLGAVFNGGHLGLSEEQRAASTVIDLSTPEYYKIIRYGVSVEAIIKTVEKHNIRLAAQSDF</sequence>
<protein>
    <recommendedName>
        <fullName evidence="6">Threonylcarbamoyl-AMP synthase</fullName>
        <ecNumber evidence="5">2.7.7.87</ecNumber>
    </recommendedName>
</protein>
<dbReference type="PROSITE" id="PS51163">
    <property type="entry name" value="YRDC"/>
    <property type="match status" value="1"/>
</dbReference>
<evidence type="ECO:0000256" key="8">
    <source>
        <dbReference type="ARBA" id="ARBA00022490"/>
    </source>
</evidence>
<reference evidence="18" key="1">
    <citation type="submission" date="2013-03" db="EMBL/GenBank/DDBJ databases">
        <title>The Genome Sequence of Anopheles minimus MINIMUS1.</title>
        <authorList>
            <consortium name="The Broad Institute Genomics Platform"/>
            <person name="Neafsey D.E."/>
            <person name="Walton C."/>
            <person name="Walker B."/>
            <person name="Young S.K."/>
            <person name="Zeng Q."/>
            <person name="Gargeya S."/>
            <person name="Fitzgerald M."/>
            <person name="Haas B."/>
            <person name="Abouelleil A."/>
            <person name="Allen A.W."/>
            <person name="Alvarado L."/>
            <person name="Arachchi H.M."/>
            <person name="Berlin A.M."/>
            <person name="Chapman S.B."/>
            <person name="Gainer-Dewar J."/>
            <person name="Goldberg J."/>
            <person name="Griggs A."/>
            <person name="Gujja S."/>
            <person name="Hansen M."/>
            <person name="Howarth C."/>
            <person name="Imamovic A."/>
            <person name="Ireland A."/>
            <person name="Larimer J."/>
            <person name="McCowan C."/>
            <person name="Murphy C."/>
            <person name="Pearson M."/>
            <person name="Poon T.W."/>
            <person name="Priest M."/>
            <person name="Roberts A."/>
            <person name="Saif S."/>
            <person name="Shea T."/>
            <person name="Sisk P."/>
            <person name="Sykes S."/>
            <person name="Wortman J."/>
            <person name="Nusbaum C."/>
            <person name="Birren B."/>
        </authorList>
    </citation>
    <scope>NUCLEOTIDE SEQUENCE [LARGE SCALE GENOMIC DNA]</scope>
    <source>
        <strain evidence="18">MINIMUS1</strain>
    </source>
</reference>
<evidence type="ECO:0000256" key="12">
    <source>
        <dbReference type="ARBA" id="ARBA00023136"/>
    </source>
</evidence>
<dbReference type="Pfam" id="PF01300">
    <property type="entry name" value="Sua5_yciO_yrdC"/>
    <property type="match status" value="1"/>
</dbReference>
<evidence type="ECO:0000256" key="7">
    <source>
        <dbReference type="ARBA" id="ARBA00022475"/>
    </source>
</evidence>
<evidence type="ECO:0000256" key="5">
    <source>
        <dbReference type="ARBA" id="ARBA00012584"/>
    </source>
</evidence>
<keyword evidence="8" id="KW-0963">Cytoplasm</keyword>
<dbReference type="GO" id="GO:0005739">
    <property type="term" value="C:mitochondrion"/>
    <property type="evidence" value="ECO:0007669"/>
    <property type="project" value="UniProtKB-SubCell"/>
</dbReference>
<dbReference type="EnsemblMetazoa" id="AMIN010478-RA">
    <property type="protein sequence ID" value="AMIN010478-PA"/>
    <property type="gene ID" value="AMIN010478"/>
</dbReference>
<evidence type="ECO:0000313" key="18">
    <source>
        <dbReference type="Proteomes" id="UP000075920"/>
    </source>
</evidence>
<evidence type="ECO:0000256" key="3">
    <source>
        <dbReference type="ARBA" id="ARBA00004496"/>
    </source>
</evidence>
<dbReference type="GO" id="GO:0006450">
    <property type="term" value="P:regulation of translational fidelity"/>
    <property type="evidence" value="ECO:0007669"/>
    <property type="project" value="TreeGrafter"/>
</dbReference>
<dbReference type="Gene3D" id="3.90.870.10">
    <property type="entry name" value="DHBP synthase"/>
    <property type="match status" value="1"/>
</dbReference>
<dbReference type="GO" id="GO:0000049">
    <property type="term" value="F:tRNA binding"/>
    <property type="evidence" value="ECO:0007669"/>
    <property type="project" value="TreeGrafter"/>
</dbReference>
<comment type="subcellular location">
    <subcellularLocation>
        <location evidence="2">Cell membrane</location>
        <topology evidence="2">Peripheral membrane protein</topology>
    </subcellularLocation>
    <subcellularLocation>
        <location evidence="3">Cytoplasm</location>
    </subcellularLocation>
    <subcellularLocation>
        <location evidence="1">Mitochondrion</location>
    </subcellularLocation>
</comment>
<organism evidence="17 18">
    <name type="scientific">Anopheles minimus</name>
    <dbReference type="NCBI Taxonomy" id="112268"/>
    <lineage>
        <taxon>Eukaryota</taxon>
        <taxon>Metazoa</taxon>
        <taxon>Ecdysozoa</taxon>
        <taxon>Arthropoda</taxon>
        <taxon>Hexapoda</taxon>
        <taxon>Insecta</taxon>
        <taxon>Pterygota</taxon>
        <taxon>Neoptera</taxon>
        <taxon>Endopterygota</taxon>
        <taxon>Diptera</taxon>
        <taxon>Nematocera</taxon>
        <taxon>Culicoidea</taxon>
        <taxon>Culicidae</taxon>
        <taxon>Anophelinae</taxon>
        <taxon>Anopheles</taxon>
    </lineage>
</organism>
<dbReference type="EC" id="2.7.7.87" evidence="5"/>
<comment type="subunit">
    <text evidence="15">Interacts with RSC1A1.</text>
</comment>
<evidence type="ECO:0000256" key="15">
    <source>
        <dbReference type="ARBA" id="ARBA00063146"/>
    </source>
</evidence>
<comment type="function">
    <text evidence="14">Cytoplasmic and mitochondrial threonylcarbamoyl-AMP synthase required for the formation of a threonylcarbamoyl group on adenosine at position 37 (t(6)A37) in tRNAs that read codons beginning with adenine. Catalyzes the conversion of L-threonine, HCO(3)(-)/CO(2) and ATP to give threonylcarbamoyl-AMP (TC-AMP) as the acyladenylate intermediate, with the release of diphosphate. Participates in t(6)A37 formation in cytoplasmic and mitochondrial tRNAs. May regulate the activity of some transporters.</text>
</comment>
<comment type="similarity">
    <text evidence="4">Belongs to the SUA5 family.</text>
</comment>
<keyword evidence="11" id="KW-0496">Mitochondrion</keyword>
<proteinExistence type="inferred from homology"/>
<dbReference type="NCBIfam" id="TIGR00057">
    <property type="entry name" value="L-threonylcarbamoyladenylate synthase"/>
    <property type="match status" value="1"/>
</dbReference>
<dbReference type="Proteomes" id="UP000075920">
    <property type="component" value="Unassembled WGS sequence"/>
</dbReference>
<evidence type="ECO:0000256" key="6">
    <source>
        <dbReference type="ARBA" id="ARBA00015492"/>
    </source>
</evidence>
<dbReference type="GO" id="GO:0003725">
    <property type="term" value="F:double-stranded RNA binding"/>
    <property type="evidence" value="ECO:0007669"/>
    <property type="project" value="InterPro"/>
</dbReference>
<evidence type="ECO:0000256" key="10">
    <source>
        <dbReference type="ARBA" id="ARBA00022946"/>
    </source>
</evidence>
<keyword evidence="9" id="KW-0808">Transferase</keyword>
<dbReference type="GO" id="GO:0005886">
    <property type="term" value="C:plasma membrane"/>
    <property type="evidence" value="ECO:0007669"/>
    <property type="project" value="UniProtKB-SubCell"/>
</dbReference>
<dbReference type="PANTHER" id="PTHR17490">
    <property type="entry name" value="SUA5"/>
    <property type="match status" value="1"/>
</dbReference>
<keyword evidence="7" id="KW-1003">Cell membrane</keyword>
<evidence type="ECO:0000256" key="2">
    <source>
        <dbReference type="ARBA" id="ARBA00004202"/>
    </source>
</evidence>
<dbReference type="STRING" id="112268.A0A182WJC4"/>
<evidence type="ECO:0000256" key="1">
    <source>
        <dbReference type="ARBA" id="ARBA00004173"/>
    </source>
</evidence>